<dbReference type="InterPro" id="IPR011008">
    <property type="entry name" value="Dimeric_a/b-barrel"/>
</dbReference>
<sequence length="99" mass="11508">MRCLSWKTGERNLTTGSKIPVRIELEAISSHAVERFENSIRKHPEIEECYAVSGKTDYLLYVSVKDIRGYEEIHRQVLSRLPGVRKIRADIPLRRVVPF</sequence>
<dbReference type="GO" id="GO:0005829">
    <property type="term" value="C:cytosol"/>
    <property type="evidence" value="ECO:0007669"/>
    <property type="project" value="TreeGrafter"/>
</dbReference>
<feature type="domain" description="Transcription regulator AsnC/Lrp ligand binding" evidence="1">
    <location>
        <begin position="24"/>
        <end position="89"/>
    </location>
</feature>
<gene>
    <name evidence="2" type="ORF">DPM33_33485</name>
</gene>
<dbReference type="Pfam" id="PF01037">
    <property type="entry name" value="AsnC_trans_reg"/>
    <property type="match status" value="1"/>
</dbReference>
<dbReference type="RefSeq" id="WP_112101629.1">
    <property type="nucleotide sequence ID" value="NZ_QMBP01000029.1"/>
</dbReference>
<protein>
    <submittedName>
        <fullName evidence="2">Lrp/AsnC family transcriptional regulator</fullName>
    </submittedName>
</protein>
<evidence type="ECO:0000313" key="3">
    <source>
        <dbReference type="Proteomes" id="UP000251558"/>
    </source>
</evidence>
<organism evidence="2 3">
    <name type="scientific">Mesorhizobium hawassense</name>
    <dbReference type="NCBI Taxonomy" id="1209954"/>
    <lineage>
        <taxon>Bacteria</taxon>
        <taxon>Pseudomonadati</taxon>
        <taxon>Pseudomonadota</taxon>
        <taxon>Alphaproteobacteria</taxon>
        <taxon>Hyphomicrobiales</taxon>
        <taxon>Phyllobacteriaceae</taxon>
        <taxon>Mesorhizobium</taxon>
    </lineage>
</organism>
<dbReference type="AlphaFoldDB" id="A0A330H3U9"/>
<dbReference type="GO" id="GO:0043565">
    <property type="term" value="F:sequence-specific DNA binding"/>
    <property type="evidence" value="ECO:0007669"/>
    <property type="project" value="TreeGrafter"/>
</dbReference>
<dbReference type="Proteomes" id="UP000251558">
    <property type="component" value="Unassembled WGS sequence"/>
</dbReference>
<dbReference type="Gene3D" id="3.30.70.920">
    <property type="match status" value="1"/>
</dbReference>
<dbReference type="PANTHER" id="PTHR30154">
    <property type="entry name" value="LEUCINE-RESPONSIVE REGULATORY PROTEIN"/>
    <property type="match status" value="1"/>
</dbReference>
<dbReference type="PANTHER" id="PTHR30154:SF34">
    <property type="entry name" value="TRANSCRIPTIONAL REGULATOR AZLB"/>
    <property type="match status" value="1"/>
</dbReference>
<comment type="caution">
    <text evidence="2">The sequence shown here is derived from an EMBL/GenBank/DDBJ whole genome shotgun (WGS) entry which is preliminary data.</text>
</comment>
<evidence type="ECO:0000259" key="1">
    <source>
        <dbReference type="Pfam" id="PF01037"/>
    </source>
</evidence>
<dbReference type="InterPro" id="IPR019887">
    <property type="entry name" value="Tscrpt_reg_AsnC/Lrp_C"/>
</dbReference>
<name>A0A330H3U9_9HYPH</name>
<keyword evidence="3" id="KW-1185">Reference proteome</keyword>
<dbReference type="EMBL" id="QMBP01000029">
    <property type="protein sequence ID" value="RAZ83050.1"/>
    <property type="molecule type" value="Genomic_DNA"/>
</dbReference>
<dbReference type="GO" id="GO:0043200">
    <property type="term" value="P:response to amino acid"/>
    <property type="evidence" value="ECO:0007669"/>
    <property type="project" value="TreeGrafter"/>
</dbReference>
<accession>A0A330H3U9</accession>
<reference evidence="2 3" key="1">
    <citation type="submission" date="2018-07" db="EMBL/GenBank/DDBJ databases">
        <title>Diversity of Mesorhizobium strains in Brazil.</title>
        <authorList>
            <person name="Helene L.C.F."/>
            <person name="Dall'Agnol R."/>
            <person name="Delamuta J.R.M."/>
            <person name="Hungria M."/>
        </authorList>
    </citation>
    <scope>NUCLEOTIDE SEQUENCE [LARGE SCALE GENOMIC DNA]</scope>
    <source>
        <strain evidence="2 3">AC99b</strain>
    </source>
</reference>
<proteinExistence type="predicted"/>
<dbReference type="SUPFAM" id="SSF54909">
    <property type="entry name" value="Dimeric alpha+beta barrel"/>
    <property type="match status" value="1"/>
</dbReference>
<evidence type="ECO:0000313" key="2">
    <source>
        <dbReference type="EMBL" id="RAZ83050.1"/>
    </source>
</evidence>